<keyword evidence="3" id="KW-1185">Reference proteome</keyword>
<dbReference type="Proteomes" id="UP000829194">
    <property type="component" value="Chromosome"/>
</dbReference>
<evidence type="ECO:0000259" key="1">
    <source>
        <dbReference type="PROSITE" id="PS51819"/>
    </source>
</evidence>
<accession>A0ABY3XAB5</accession>
<dbReference type="Gene3D" id="3.10.180.10">
    <property type="entry name" value="2,3-Dihydroxybiphenyl 1,2-Dioxygenase, domain 1"/>
    <property type="match status" value="1"/>
</dbReference>
<proteinExistence type="predicted"/>
<dbReference type="PROSITE" id="PS51819">
    <property type="entry name" value="VOC"/>
    <property type="match status" value="1"/>
</dbReference>
<feature type="domain" description="VOC" evidence="1">
    <location>
        <begin position="1"/>
        <end position="122"/>
    </location>
</feature>
<dbReference type="Pfam" id="PF18029">
    <property type="entry name" value="Glyoxalase_6"/>
    <property type="match status" value="1"/>
</dbReference>
<evidence type="ECO:0000313" key="2">
    <source>
        <dbReference type="EMBL" id="UNP27366.1"/>
    </source>
</evidence>
<dbReference type="RefSeq" id="WP_057943102.1">
    <property type="nucleotide sequence ID" value="NZ_CP011131.1"/>
</dbReference>
<dbReference type="SUPFAM" id="SSF54593">
    <property type="entry name" value="Glyoxalase/Bleomycin resistance protein/Dihydroxybiphenyl dioxygenase"/>
    <property type="match status" value="1"/>
</dbReference>
<sequence length="132" mass="14163">MQQLINIDVPDLDAALAFYTRAFGLHAGRRLGGEVIELLGGQAPIYLLLKAEGSLAAGAETRRYARHWSPLHLDVVVLDLDAALRSALAAGAVQEGDVRSANWGRIVAIADPFGHGWCLLQFLGRGYDEIAG</sequence>
<organism evidence="2 3">
    <name type="scientific">Lysobacter gummosus</name>
    <dbReference type="NCBI Taxonomy" id="262324"/>
    <lineage>
        <taxon>Bacteria</taxon>
        <taxon>Pseudomonadati</taxon>
        <taxon>Pseudomonadota</taxon>
        <taxon>Gammaproteobacteria</taxon>
        <taxon>Lysobacterales</taxon>
        <taxon>Lysobacteraceae</taxon>
        <taxon>Lysobacter</taxon>
    </lineage>
</organism>
<protein>
    <submittedName>
        <fullName evidence="2">VOC family protein</fullName>
    </submittedName>
</protein>
<dbReference type="EMBL" id="CP093547">
    <property type="protein sequence ID" value="UNP27366.1"/>
    <property type="molecule type" value="Genomic_DNA"/>
</dbReference>
<dbReference type="InterPro" id="IPR037523">
    <property type="entry name" value="VOC_core"/>
</dbReference>
<dbReference type="InterPro" id="IPR041581">
    <property type="entry name" value="Glyoxalase_6"/>
</dbReference>
<evidence type="ECO:0000313" key="3">
    <source>
        <dbReference type="Proteomes" id="UP000829194"/>
    </source>
</evidence>
<gene>
    <name evidence="2" type="ORF">MOV92_12550</name>
</gene>
<dbReference type="InterPro" id="IPR029068">
    <property type="entry name" value="Glyas_Bleomycin-R_OHBP_Dase"/>
</dbReference>
<reference evidence="2 3" key="1">
    <citation type="submission" date="2022-03" db="EMBL/GenBank/DDBJ databases">
        <title>Complete genome sequence of Lysobacter capsici VKM B-2533 and Lysobacter gummosus 10.1.1, promising sources of lytic agents.</title>
        <authorList>
            <person name="Tarlachkov S.V."/>
            <person name="Kudryakova I.V."/>
            <person name="Afoshin A.S."/>
            <person name="Leontyevskaya E.A."/>
            <person name="Leontyevskaya N.V."/>
        </authorList>
    </citation>
    <scope>NUCLEOTIDE SEQUENCE [LARGE SCALE GENOMIC DNA]</scope>
    <source>
        <strain evidence="2 3">10.1.1</strain>
    </source>
</reference>
<name>A0ABY3XAB5_9GAMM</name>